<evidence type="ECO:0000313" key="6">
    <source>
        <dbReference type="Proteomes" id="UP000014760"/>
    </source>
</evidence>
<keyword evidence="2" id="KW-0808">Transferase</keyword>
<protein>
    <recommendedName>
        <fullName evidence="3">Sulfotransferase domain-containing protein</fullName>
    </recommendedName>
</protein>
<dbReference type="HOGENOM" id="CLU_027239_1_2_1"/>
<dbReference type="SUPFAM" id="SSF52540">
    <property type="entry name" value="P-loop containing nucleoside triphosphate hydrolases"/>
    <property type="match status" value="1"/>
</dbReference>
<evidence type="ECO:0000256" key="1">
    <source>
        <dbReference type="ARBA" id="ARBA00005771"/>
    </source>
</evidence>
<organism evidence="4">
    <name type="scientific">Capitella teleta</name>
    <name type="common">Polychaete worm</name>
    <dbReference type="NCBI Taxonomy" id="283909"/>
    <lineage>
        <taxon>Eukaryota</taxon>
        <taxon>Metazoa</taxon>
        <taxon>Spiralia</taxon>
        <taxon>Lophotrochozoa</taxon>
        <taxon>Annelida</taxon>
        <taxon>Polychaeta</taxon>
        <taxon>Sedentaria</taxon>
        <taxon>Scolecida</taxon>
        <taxon>Capitellidae</taxon>
        <taxon>Capitella</taxon>
    </lineage>
</organism>
<evidence type="ECO:0000256" key="2">
    <source>
        <dbReference type="ARBA" id="ARBA00022679"/>
    </source>
</evidence>
<dbReference type="Proteomes" id="UP000014760">
    <property type="component" value="Unassembled WGS sequence"/>
</dbReference>
<dbReference type="OMA" id="TRRAPIN"/>
<evidence type="ECO:0000313" key="5">
    <source>
        <dbReference type="EnsemblMetazoa" id="CapteP4099"/>
    </source>
</evidence>
<dbReference type="GO" id="GO:0008146">
    <property type="term" value="F:sulfotransferase activity"/>
    <property type="evidence" value="ECO:0007669"/>
    <property type="project" value="InterPro"/>
</dbReference>
<dbReference type="Gene3D" id="3.40.50.300">
    <property type="entry name" value="P-loop containing nucleotide triphosphate hydrolases"/>
    <property type="match status" value="1"/>
</dbReference>
<keyword evidence="6" id="KW-1185">Reference proteome</keyword>
<evidence type="ECO:0000259" key="3">
    <source>
        <dbReference type="Pfam" id="PF00685"/>
    </source>
</evidence>
<sequence>MKSLLRHIPDQVCVILYARILEITWLLMNDVNVKKANEIDQTKRHLFLDACDPDFKTAFHGSAKLPPGGAPLAKTHFPQHMMEEHTKRDTKIIVGMRNPKDTLVSVFHFYRMNKSLGNFIGSFSDFFTLVKAKRLVYGDIFDHNVGWWSIRDRPNTMYVFYEDLTEDPVKEIRRMAKFLGKEVSDEDIIKIAEWTTFGNMSQSKSTNYEDHQKCFDFKIAPYMRKGTVGDWKTQFNEEESKYIDDQYEQSCVPHGLKFRFEL</sequence>
<reference evidence="5" key="3">
    <citation type="submission" date="2015-06" db="UniProtKB">
        <authorList>
            <consortium name="EnsemblMetazoa"/>
        </authorList>
    </citation>
    <scope>IDENTIFICATION</scope>
</reference>
<dbReference type="OrthoDB" id="205623at2759"/>
<dbReference type="PANTHER" id="PTHR11783">
    <property type="entry name" value="SULFOTRANSFERASE SULT"/>
    <property type="match status" value="1"/>
</dbReference>
<dbReference type="Pfam" id="PF00685">
    <property type="entry name" value="Sulfotransfer_1"/>
    <property type="match status" value="1"/>
</dbReference>
<dbReference type="EMBL" id="KB295454">
    <property type="protein sequence ID" value="ELU13128.1"/>
    <property type="molecule type" value="Genomic_DNA"/>
</dbReference>
<comment type="similarity">
    <text evidence="1">Belongs to the sulfotransferase 1 family.</text>
</comment>
<evidence type="ECO:0000313" key="4">
    <source>
        <dbReference type="EMBL" id="ELU13128.1"/>
    </source>
</evidence>
<dbReference type="InterPro" id="IPR000863">
    <property type="entry name" value="Sulfotransferase_dom"/>
</dbReference>
<reference evidence="6" key="1">
    <citation type="submission" date="2012-12" db="EMBL/GenBank/DDBJ databases">
        <authorList>
            <person name="Hellsten U."/>
            <person name="Grimwood J."/>
            <person name="Chapman J.A."/>
            <person name="Shapiro H."/>
            <person name="Aerts A."/>
            <person name="Otillar R.P."/>
            <person name="Terry A.Y."/>
            <person name="Boore J.L."/>
            <person name="Simakov O."/>
            <person name="Marletaz F."/>
            <person name="Cho S.-J."/>
            <person name="Edsinger-Gonzales E."/>
            <person name="Havlak P."/>
            <person name="Kuo D.-H."/>
            <person name="Larsson T."/>
            <person name="Lv J."/>
            <person name="Arendt D."/>
            <person name="Savage R."/>
            <person name="Osoegawa K."/>
            <person name="de Jong P."/>
            <person name="Lindberg D.R."/>
            <person name="Seaver E.C."/>
            <person name="Weisblat D.A."/>
            <person name="Putnam N.H."/>
            <person name="Grigoriev I.V."/>
            <person name="Rokhsar D.S."/>
        </authorList>
    </citation>
    <scope>NUCLEOTIDE SEQUENCE</scope>
    <source>
        <strain evidence="6">I ESC-2004</strain>
    </source>
</reference>
<dbReference type="InterPro" id="IPR027417">
    <property type="entry name" value="P-loop_NTPase"/>
</dbReference>
<feature type="domain" description="Sulfotransferase" evidence="3">
    <location>
        <begin position="21"/>
        <end position="249"/>
    </location>
</feature>
<dbReference type="AlphaFoldDB" id="R7V2Q6"/>
<accession>R7V2Q6</accession>
<reference evidence="4 6" key="2">
    <citation type="journal article" date="2013" name="Nature">
        <title>Insights into bilaterian evolution from three spiralian genomes.</title>
        <authorList>
            <person name="Simakov O."/>
            <person name="Marletaz F."/>
            <person name="Cho S.J."/>
            <person name="Edsinger-Gonzales E."/>
            <person name="Havlak P."/>
            <person name="Hellsten U."/>
            <person name="Kuo D.H."/>
            <person name="Larsson T."/>
            <person name="Lv J."/>
            <person name="Arendt D."/>
            <person name="Savage R."/>
            <person name="Osoegawa K."/>
            <person name="de Jong P."/>
            <person name="Grimwood J."/>
            <person name="Chapman J.A."/>
            <person name="Shapiro H."/>
            <person name="Aerts A."/>
            <person name="Otillar R.P."/>
            <person name="Terry A.Y."/>
            <person name="Boore J.L."/>
            <person name="Grigoriev I.V."/>
            <person name="Lindberg D.R."/>
            <person name="Seaver E.C."/>
            <person name="Weisblat D.A."/>
            <person name="Putnam N.H."/>
            <person name="Rokhsar D.S."/>
        </authorList>
    </citation>
    <scope>NUCLEOTIDE SEQUENCE</scope>
    <source>
        <strain evidence="4 6">I ESC-2004</strain>
    </source>
</reference>
<dbReference type="EnsemblMetazoa" id="CapteT4099">
    <property type="protein sequence ID" value="CapteP4099"/>
    <property type="gene ID" value="CapteG4099"/>
</dbReference>
<gene>
    <name evidence="4" type="ORF">CAPTEDRAFT_4099</name>
</gene>
<name>R7V2Q6_CAPTE</name>
<proteinExistence type="inferred from homology"/>
<dbReference type="EMBL" id="AMQN01005215">
    <property type="status" value="NOT_ANNOTATED_CDS"/>
    <property type="molecule type" value="Genomic_DNA"/>
</dbReference>